<reference evidence="1" key="1">
    <citation type="submission" date="2019-05" db="EMBL/GenBank/DDBJ databases">
        <title>Revised genome assembly of Burkholderiaceae (previously Ralstonia) sp. PBA.</title>
        <authorList>
            <person name="Gan H.M."/>
        </authorList>
    </citation>
    <scope>NUCLEOTIDE SEQUENCE</scope>
    <source>
        <strain evidence="1">PBA</strain>
    </source>
</reference>
<sequence>MTTTADQQTALEKGAARIVYFVEFQFKTATFRASSANLTITWGGHDWIGLGSIGSISAVEESDSMDSKSLTFGLNAADQSWLSLAVGSVEEYRGLPAKMYFCPLDDQFRLIDTPVLCWVGIMDAMSIGLEDGSGNISLKCESAAYGLKRRPALRMNDAQQRKKYPTDAGFAYLNSLISQPALWLSKRFQQI</sequence>
<evidence type="ECO:0000313" key="2">
    <source>
        <dbReference type="Proteomes" id="UP000004277"/>
    </source>
</evidence>
<protein>
    <submittedName>
        <fullName evidence="1">Uncharacterized protein</fullName>
    </submittedName>
</protein>
<evidence type="ECO:0000313" key="1">
    <source>
        <dbReference type="EMBL" id="TMS58534.1"/>
    </source>
</evidence>
<dbReference type="EMBL" id="AKCV02000015">
    <property type="protein sequence ID" value="TMS58534.1"/>
    <property type="molecule type" value="Genomic_DNA"/>
</dbReference>
<proteinExistence type="predicted"/>
<gene>
    <name evidence="1" type="ORF">MW7_007365</name>
</gene>
<keyword evidence="2" id="KW-1185">Reference proteome</keyword>
<dbReference type="Proteomes" id="UP000004277">
    <property type="component" value="Unassembled WGS sequence"/>
</dbReference>
<comment type="caution">
    <text evidence="1">The sequence shown here is derived from an EMBL/GenBank/DDBJ whole genome shotgun (WGS) entry which is preliminary data.</text>
</comment>
<name>A0ACD3SQM3_9BURK</name>
<organism evidence="1 2">
    <name type="scientific">Imbroritus primus</name>
    <dbReference type="NCBI Taxonomy" id="3058603"/>
    <lineage>
        <taxon>Bacteria</taxon>
        <taxon>Pseudomonadati</taxon>
        <taxon>Pseudomonadota</taxon>
        <taxon>Betaproteobacteria</taxon>
        <taxon>Burkholderiales</taxon>
        <taxon>Burkholderiaceae</taxon>
        <taxon>Imbroritus</taxon>
    </lineage>
</organism>
<accession>A0ACD3SQM3</accession>